<dbReference type="GO" id="GO:0000070">
    <property type="term" value="P:mitotic sister chromatid segregation"/>
    <property type="evidence" value="ECO:0007669"/>
    <property type="project" value="InterPro"/>
</dbReference>
<feature type="coiled-coil region" evidence="1">
    <location>
        <begin position="96"/>
        <end position="123"/>
    </location>
</feature>
<name>A0A9W4U156_9ASCO</name>
<dbReference type="GO" id="GO:0000776">
    <property type="term" value="C:kinetochore"/>
    <property type="evidence" value="ECO:0007669"/>
    <property type="project" value="InterPro"/>
</dbReference>
<feature type="compositionally biased region" description="Acidic residues" evidence="2">
    <location>
        <begin position="147"/>
        <end position="164"/>
    </location>
</feature>
<evidence type="ECO:0000256" key="2">
    <source>
        <dbReference type="SAM" id="MobiDB-lite"/>
    </source>
</evidence>
<keyword evidence="1" id="KW-0175">Coiled coil</keyword>
<dbReference type="AlphaFoldDB" id="A0A9W4U156"/>
<protein>
    <submittedName>
        <fullName evidence="3">Uncharacterized protein</fullName>
    </submittedName>
</protein>
<evidence type="ECO:0000313" key="4">
    <source>
        <dbReference type="Proteomes" id="UP001152885"/>
    </source>
</evidence>
<proteinExistence type="predicted"/>
<comment type="caution">
    <text evidence="3">The sequence shown here is derived from an EMBL/GenBank/DDBJ whole genome shotgun (WGS) entry which is preliminary data.</text>
</comment>
<sequence>MDTNKIELTEQQFITIFDELFKSFINKLNIHLPSTSSKEVDIFKFKVYQNLQKYIFDLFEELKKCISIQGKDIDEILISELFKLYERVEEFNLVKNKELRELLQTYENEIKELTTLRKNLPNEARVKYKHMNDDIMKKINDELKEIDQEDDDNDDNDDDDDEFSEIDDVEVYSNEFKDESERFNKYKDTIMQTNKNLTSLKADMVKCEEHLEILEYLNKR</sequence>
<organism evidence="3 4">
    <name type="scientific">Candida verbasci</name>
    <dbReference type="NCBI Taxonomy" id="1227364"/>
    <lineage>
        <taxon>Eukaryota</taxon>
        <taxon>Fungi</taxon>
        <taxon>Dikarya</taxon>
        <taxon>Ascomycota</taxon>
        <taxon>Saccharomycotina</taxon>
        <taxon>Pichiomycetes</taxon>
        <taxon>Debaryomycetaceae</taxon>
        <taxon>Candida/Lodderomyces clade</taxon>
        <taxon>Candida</taxon>
    </lineage>
</organism>
<keyword evidence="4" id="KW-1185">Reference proteome</keyword>
<gene>
    <name evidence="3" type="ORF">CANVERA_P4766</name>
</gene>
<reference evidence="3" key="1">
    <citation type="submission" date="2022-12" db="EMBL/GenBank/DDBJ databases">
        <authorList>
            <person name="Brejova B."/>
        </authorList>
    </citation>
    <scope>NUCLEOTIDE SEQUENCE</scope>
</reference>
<evidence type="ECO:0000256" key="1">
    <source>
        <dbReference type="SAM" id="Coils"/>
    </source>
</evidence>
<accession>A0A9W4U156</accession>
<evidence type="ECO:0000313" key="3">
    <source>
        <dbReference type="EMBL" id="CAI5760256.1"/>
    </source>
</evidence>
<dbReference type="Pfam" id="PF08641">
    <property type="entry name" value="Mis14"/>
    <property type="match status" value="1"/>
</dbReference>
<feature type="region of interest" description="Disordered" evidence="2">
    <location>
        <begin position="145"/>
        <end position="164"/>
    </location>
</feature>
<dbReference type="Proteomes" id="UP001152885">
    <property type="component" value="Unassembled WGS sequence"/>
</dbReference>
<dbReference type="InterPro" id="IPR013950">
    <property type="entry name" value="Mis14/Nsl1"/>
</dbReference>
<dbReference type="OrthoDB" id="2135762at2759"/>
<dbReference type="EMBL" id="CANTUO010000006">
    <property type="protein sequence ID" value="CAI5760256.1"/>
    <property type="molecule type" value="Genomic_DNA"/>
</dbReference>